<evidence type="ECO:0000313" key="3">
    <source>
        <dbReference type="Proteomes" id="UP001217417"/>
    </source>
</evidence>
<sequence>MIGSRERRAVNRRVAAPLTRIALPIRDASELKENQVLIKITATGLAPLDQFRDRGHLNIGSRLPAVIAGDLVGTVAKNGPNATFPIGVHVFSQMLFHLPKANISDAEAALYPINAVPSAMSLFSMSGFGLPRPGPPGSEGFDYASQKVVIVVVRRIVRDDLLYMFDMITLGNLSLGASLLSNSKKWTLVCFWKILSTWLESGKIIPLKYNVIDGLDAKKVNKALDEYGQGRSAERYHVRID</sequence>
<dbReference type="InterPro" id="IPR013154">
    <property type="entry name" value="ADH-like_N"/>
</dbReference>
<dbReference type="PANTHER" id="PTHR45348:SF2">
    <property type="entry name" value="ZINC-TYPE ALCOHOL DEHYDROGENASE-LIKE PROTEIN C2E1P3.01"/>
    <property type="match status" value="1"/>
</dbReference>
<organism evidence="2 3">
    <name type="scientific">Lipomyces tetrasporus</name>
    <dbReference type="NCBI Taxonomy" id="54092"/>
    <lineage>
        <taxon>Eukaryota</taxon>
        <taxon>Fungi</taxon>
        <taxon>Dikarya</taxon>
        <taxon>Ascomycota</taxon>
        <taxon>Saccharomycotina</taxon>
        <taxon>Lipomycetes</taxon>
        <taxon>Lipomycetales</taxon>
        <taxon>Lipomycetaceae</taxon>
        <taxon>Lipomyces</taxon>
    </lineage>
</organism>
<comment type="caution">
    <text evidence="2">The sequence shown here is derived from an EMBL/GenBank/DDBJ whole genome shotgun (WGS) entry which is preliminary data.</text>
</comment>
<dbReference type="SUPFAM" id="SSF50129">
    <property type="entry name" value="GroES-like"/>
    <property type="match status" value="1"/>
</dbReference>
<dbReference type="Gene3D" id="3.90.180.10">
    <property type="entry name" value="Medium-chain alcohol dehydrogenases, catalytic domain"/>
    <property type="match status" value="1"/>
</dbReference>
<dbReference type="GeneID" id="80885139"/>
<keyword evidence="3" id="KW-1185">Reference proteome</keyword>
<dbReference type="Pfam" id="PF08240">
    <property type="entry name" value="ADH_N"/>
    <property type="match status" value="1"/>
</dbReference>
<gene>
    <name evidence="2" type="ORF">POJ06DRAFT_281773</name>
</gene>
<dbReference type="PANTHER" id="PTHR45348">
    <property type="entry name" value="HYPOTHETICAL OXIDOREDUCTASE (EUROFUNG)"/>
    <property type="match status" value="1"/>
</dbReference>
<evidence type="ECO:0000259" key="1">
    <source>
        <dbReference type="Pfam" id="PF08240"/>
    </source>
</evidence>
<reference evidence="2" key="1">
    <citation type="submission" date="2023-03" db="EMBL/GenBank/DDBJ databases">
        <title>Near-Complete genome sequence of Lipomyces tetrasporous NRRL Y-64009, an oleaginous yeast capable of growing on lignocellulosic hydrolysates.</title>
        <authorList>
            <consortium name="Lawrence Berkeley National Laboratory"/>
            <person name="Jagtap S.S."/>
            <person name="Liu J.-J."/>
            <person name="Walukiewicz H.E."/>
            <person name="Pangilinan J."/>
            <person name="Lipzen A."/>
            <person name="Ahrendt S."/>
            <person name="Koriabine M."/>
            <person name="Cobaugh K."/>
            <person name="Salamov A."/>
            <person name="Yoshinaga Y."/>
            <person name="Ng V."/>
            <person name="Daum C."/>
            <person name="Grigoriev I.V."/>
            <person name="Slininger P.J."/>
            <person name="Dien B.S."/>
            <person name="Jin Y.-S."/>
            <person name="Rao C.V."/>
        </authorList>
    </citation>
    <scope>NUCLEOTIDE SEQUENCE</scope>
    <source>
        <strain evidence="2">NRRL Y-64009</strain>
    </source>
</reference>
<protein>
    <recommendedName>
        <fullName evidence="1">Alcohol dehydrogenase-like N-terminal domain-containing protein</fullName>
    </recommendedName>
</protein>
<name>A0AAD7VRU4_9ASCO</name>
<dbReference type="RefSeq" id="XP_056042998.1">
    <property type="nucleotide sequence ID" value="XM_056189973.1"/>
</dbReference>
<dbReference type="InterPro" id="IPR047122">
    <property type="entry name" value="Trans-enoyl_RdTase-like"/>
</dbReference>
<dbReference type="InterPro" id="IPR011032">
    <property type="entry name" value="GroES-like_sf"/>
</dbReference>
<feature type="domain" description="Alcohol dehydrogenase-like N-terminal" evidence="1">
    <location>
        <begin position="33"/>
        <end position="94"/>
    </location>
</feature>
<accession>A0AAD7VRU4</accession>
<evidence type="ECO:0000313" key="2">
    <source>
        <dbReference type="EMBL" id="KAJ8099548.1"/>
    </source>
</evidence>
<proteinExistence type="predicted"/>
<dbReference type="GO" id="GO:0016651">
    <property type="term" value="F:oxidoreductase activity, acting on NAD(P)H"/>
    <property type="evidence" value="ECO:0007669"/>
    <property type="project" value="InterPro"/>
</dbReference>
<dbReference type="Proteomes" id="UP001217417">
    <property type="component" value="Unassembled WGS sequence"/>
</dbReference>
<dbReference type="AlphaFoldDB" id="A0AAD7VRU4"/>
<dbReference type="EMBL" id="JARPMG010000006">
    <property type="protein sequence ID" value="KAJ8099548.1"/>
    <property type="molecule type" value="Genomic_DNA"/>
</dbReference>